<evidence type="ECO:0000313" key="2">
    <source>
        <dbReference type="EMBL" id="PQV64043.1"/>
    </source>
</evidence>
<dbReference type="Proteomes" id="UP000237684">
    <property type="component" value="Unassembled WGS sequence"/>
</dbReference>
<name>A0A2S8STB5_9BACT</name>
<keyword evidence="1" id="KW-1133">Transmembrane helix</keyword>
<comment type="caution">
    <text evidence="2">The sequence shown here is derived from an EMBL/GenBank/DDBJ whole genome shotgun (WGS) entry which is preliminary data.</text>
</comment>
<feature type="transmembrane region" description="Helical" evidence="1">
    <location>
        <begin position="12"/>
        <end position="36"/>
    </location>
</feature>
<accession>A0A2S8STB5</accession>
<feature type="transmembrane region" description="Helical" evidence="1">
    <location>
        <begin position="48"/>
        <end position="69"/>
    </location>
</feature>
<proteinExistence type="predicted"/>
<dbReference type="RefSeq" id="WP_105483516.1">
    <property type="nucleotide sequence ID" value="NZ_NIGF01000007.1"/>
</dbReference>
<feature type="transmembrane region" description="Helical" evidence="1">
    <location>
        <begin position="81"/>
        <end position="100"/>
    </location>
</feature>
<keyword evidence="1" id="KW-0472">Membrane</keyword>
<reference evidence="2 3" key="1">
    <citation type="journal article" date="2018" name="Syst. Appl. Microbiol.">
        <title>Abditibacterium utsteinense sp. nov., the first cultivated member of candidate phylum FBP, isolated from ice-free Antarctic soil samples.</title>
        <authorList>
            <person name="Tahon G."/>
            <person name="Tytgat B."/>
            <person name="Lebbe L."/>
            <person name="Carlier A."/>
            <person name="Willems A."/>
        </authorList>
    </citation>
    <scope>NUCLEOTIDE SEQUENCE [LARGE SCALE GENOMIC DNA]</scope>
    <source>
        <strain evidence="2 3">LMG 29911</strain>
    </source>
</reference>
<gene>
    <name evidence="2" type="ORF">B1R32_10768</name>
</gene>
<keyword evidence="1" id="KW-0812">Transmembrane</keyword>
<keyword evidence="3" id="KW-1185">Reference proteome</keyword>
<protein>
    <submittedName>
        <fullName evidence="2">Uncharacterized protein</fullName>
    </submittedName>
</protein>
<sequence>MKLESGPFRSGTANVILSVAAFFLPWLHAAILFSATSMGLEIDQVTPTIFFVILPVPFICLIATLVLIFSEKPGWKRPAVCFLYGSVLYSPVLCFLIYWFQLWQA</sequence>
<evidence type="ECO:0000313" key="3">
    <source>
        <dbReference type="Proteomes" id="UP000237684"/>
    </source>
</evidence>
<dbReference type="EMBL" id="NIGF01000007">
    <property type="protein sequence ID" value="PQV64043.1"/>
    <property type="molecule type" value="Genomic_DNA"/>
</dbReference>
<dbReference type="AlphaFoldDB" id="A0A2S8STB5"/>
<dbReference type="InParanoid" id="A0A2S8STB5"/>
<evidence type="ECO:0000256" key="1">
    <source>
        <dbReference type="SAM" id="Phobius"/>
    </source>
</evidence>
<organism evidence="2 3">
    <name type="scientific">Abditibacterium utsteinense</name>
    <dbReference type="NCBI Taxonomy" id="1960156"/>
    <lineage>
        <taxon>Bacteria</taxon>
        <taxon>Pseudomonadati</taxon>
        <taxon>Abditibacteriota</taxon>
        <taxon>Abditibacteriia</taxon>
        <taxon>Abditibacteriales</taxon>
        <taxon>Abditibacteriaceae</taxon>
        <taxon>Abditibacterium</taxon>
    </lineage>
</organism>